<dbReference type="GO" id="GO:0046872">
    <property type="term" value="F:metal ion binding"/>
    <property type="evidence" value="ECO:0007669"/>
    <property type="project" value="UniProtKB-KW"/>
</dbReference>
<evidence type="ECO:0000256" key="4">
    <source>
        <dbReference type="ARBA" id="ARBA00030169"/>
    </source>
</evidence>
<evidence type="ECO:0000313" key="7">
    <source>
        <dbReference type="Proteomes" id="UP000050454"/>
    </source>
</evidence>
<accession>A0A0P7C865</accession>
<dbReference type="InterPro" id="IPR005493">
    <property type="entry name" value="RraA/RraA-like"/>
</dbReference>
<dbReference type="PANTHER" id="PTHR33254">
    <property type="entry name" value="4-HYDROXY-4-METHYL-2-OXOGLUTARATE ALDOLASE 3-RELATED"/>
    <property type="match status" value="1"/>
</dbReference>
<comment type="cofactor">
    <cofactor evidence="1">
        <name>a divalent metal cation</name>
        <dbReference type="ChEBI" id="CHEBI:60240"/>
    </cofactor>
</comment>
<evidence type="ECO:0000256" key="5">
    <source>
        <dbReference type="PIRSR" id="PIRSR605493-1"/>
    </source>
</evidence>
<dbReference type="OrthoDB" id="9784786at2"/>
<comment type="caution">
    <text evidence="6">The sequence shown here is derived from an EMBL/GenBank/DDBJ whole genome shotgun (WGS) entry which is preliminary data.</text>
</comment>
<evidence type="ECO:0000256" key="2">
    <source>
        <dbReference type="ARBA" id="ARBA00016549"/>
    </source>
</evidence>
<dbReference type="PATRIC" id="fig|1605367.3.peg.2149"/>
<dbReference type="STRING" id="1605367.AFM12_04010"/>
<evidence type="ECO:0000256" key="3">
    <source>
        <dbReference type="ARBA" id="ARBA00029596"/>
    </source>
</evidence>
<dbReference type="Proteomes" id="UP000050454">
    <property type="component" value="Unassembled WGS sequence"/>
</dbReference>
<protein>
    <recommendedName>
        <fullName evidence="2">Putative 4-hydroxy-4-methyl-2-oxoglutarate aldolase</fullName>
    </recommendedName>
    <alternativeName>
        <fullName evidence="3">Regulator of ribonuclease activity homolog</fullName>
    </alternativeName>
    <alternativeName>
        <fullName evidence="4">RraA-like protein</fullName>
    </alternativeName>
</protein>
<comment type="cofactor">
    <cofactor evidence="5">
        <name>Mg(2+)</name>
        <dbReference type="ChEBI" id="CHEBI:18420"/>
    </cofactor>
</comment>
<name>A0A0P7C865_9BACT</name>
<feature type="binding site" evidence="5">
    <location>
        <position position="107"/>
    </location>
    <ligand>
        <name>substrate</name>
    </ligand>
</feature>
<evidence type="ECO:0000313" key="6">
    <source>
        <dbReference type="EMBL" id="KPM49753.1"/>
    </source>
</evidence>
<gene>
    <name evidence="6" type="ORF">AFM12_04010</name>
</gene>
<dbReference type="PANTHER" id="PTHR33254:SF4">
    <property type="entry name" value="4-HYDROXY-4-METHYL-2-OXOGLUTARATE ALDOLASE 3-RELATED"/>
    <property type="match status" value="1"/>
</dbReference>
<dbReference type="CDD" id="cd16841">
    <property type="entry name" value="RraA_family"/>
    <property type="match status" value="1"/>
</dbReference>
<feature type="binding site" evidence="5">
    <location>
        <begin position="85"/>
        <end position="88"/>
    </location>
    <ligand>
        <name>substrate</name>
    </ligand>
</feature>
<sequence length="208" mass="22491">MTTKEQLLALSKFGTATIHEALGKTGALPYEIKGLNPSMRICGPAYPIECAAYSNVNLHRAYAYAPRGSVLVAECSGAYDAGYWGDLLTTGAMKQGMAGLVINACVRDADEIENLGFPVFCRGLCIKGTGKDPRGVLNEAIKIGDVIIEPGDIVVGDRDGIVIVPKGRVEEAIEFSKKREEKEANTRARILKGETSLQIYGWDKEFGY</sequence>
<organism evidence="6 7">
    <name type="scientific">Jiulongibacter sediminis</name>
    <dbReference type="NCBI Taxonomy" id="1605367"/>
    <lineage>
        <taxon>Bacteria</taxon>
        <taxon>Pseudomonadati</taxon>
        <taxon>Bacteroidota</taxon>
        <taxon>Cytophagia</taxon>
        <taxon>Cytophagales</taxon>
        <taxon>Leadbetterellaceae</taxon>
        <taxon>Jiulongibacter</taxon>
    </lineage>
</organism>
<dbReference type="AlphaFoldDB" id="A0A0P7C865"/>
<dbReference type="Pfam" id="PF03737">
    <property type="entry name" value="RraA-like"/>
    <property type="match status" value="1"/>
</dbReference>
<dbReference type="Gene3D" id="3.50.30.40">
    <property type="entry name" value="Ribonuclease E inhibitor RraA/RraA-like"/>
    <property type="match status" value="1"/>
</dbReference>
<keyword evidence="7" id="KW-1185">Reference proteome</keyword>
<evidence type="ECO:0000256" key="1">
    <source>
        <dbReference type="ARBA" id="ARBA00001968"/>
    </source>
</evidence>
<dbReference type="SUPFAM" id="SSF89562">
    <property type="entry name" value="RraA-like"/>
    <property type="match status" value="1"/>
</dbReference>
<dbReference type="InterPro" id="IPR036704">
    <property type="entry name" value="RraA/RraA-like_sf"/>
</dbReference>
<reference evidence="6 7" key="1">
    <citation type="submission" date="2015-07" db="EMBL/GenBank/DDBJ databases">
        <title>The draft genome sequence of Leadbetterella sp. JN14-9.</title>
        <authorList>
            <person name="Liu Y."/>
            <person name="Du J."/>
            <person name="Shao Z."/>
        </authorList>
    </citation>
    <scope>NUCLEOTIDE SEQUENCE [LARGE SCALE GENOMIC DNA]</scope>
    <source>
        <strain evidence="6 7">JN14-9</strain>
    </source>
</reference>
<keyword evidence="5" id="KW-0460">Magnesium</keyword>
<dbReference type="RefSeq" id="WP_055144135.1">
    <property type="nucleotide sequence ID" value="NZ_JXSZ01000005.1"/>
</dbReference>
<proteinExistence type="predicted"/>
<dbReference type="EMBL" id="LGTQ01000005">
    <property type="protein sequence ID" value="KPM49753.1"/>
    <property type="molecule type" value="Genomic_DNA"/>
</dbReference>
<keyword evidence="5" id="KW-0479">Metal-binding</keyword>
<feature type="binding site" evidence="5">
    <location>
        <position position="108"/>
    </location>
    <ligand>
        <name>Mg(2+)</name>
        <dbReference type="ChEBI" id="CHEBI:18420"/>
    </ligand>
</feature>